<dbReference type="Proteomes" id="UP000198862">
    <property type="component" value="Unassembled WGS sequence"/>
</dbReference>
<organism evidence="1 2">
    <name type="scientific">Pseudoalteromonas denitrificans DSM 6059</name>
    <dbReference type="NCBI Taxonomy" id="1123010"/>
    <lineage>
        <taxon>Bacteria</taxon>
        <taxon>Pseudomonadati</taxon>
        <taxon>Pseudomonadota</taxon>
        <taxon>Gammaproteobacteria</taxon>
        <taxon>Alteromonadales</taxon>
        <taxon>Pseudoalteromonadaceae</taxon>
        <taxon>Pseudoalteromonas</taxon>
    </lineage>
</organism>
<dbReference type="RefSeq" id="WP_091984006.1">
    <property type="nucleotide sequence ID" value="NZ_FOLO01000016.1"/>
</dbReference>
<reference evidence="1 2" key="1">
    <citation type="submission" date="2016-10" db="EMBL/GenBank/DDBJ databases">
        <authorList>
            <person name="de Groot N.N."/>
        </authorList>
    </citation>
    <scope>NUCLEOTIDE SEQUENCE [LARGE SCALE GENOMIC DNA]</scope>
    <source>
        <strain evidence="1 2">DSM 6059</strain>
    </source>
</reference>
<protein>
    <submittedName>
        <fullName evidence="1">Uncharacterized protein</fullName>
    </submittedName>
</protein>
<dbReference type="EMBL" id="FOLO01000016">
    <property type="protein sequence ID" value="SFC73110.1"/>
    <property type="molecule type" value="Genomic_DNA"/>
</dbReference>
<dbReference type="AlphaFoldDB" id="A0A1I1LUH0"/>
<keyword evidence="2" id="KW-1185">Reference proteome</keyword>
<evidence type="ECO:0000313" key="2">
    <source>
        <dbReference type="Proteomes" id="UP000198862"/>
    </source>
</evidence>
<gene>
    <name evidence="1" type="ORF">SAMN02745724_02411</name>
</gene>
<sequence>MSYLDQILENANQGNIKNFLLHEKHLDHEETINIANEIVKLHNDNTFNLNFMLSEIDISKNEEANSHTIRKIYNKALSHLQSPISEVINCINHLSKSNSYISNCYWARDGLINYFKENCKDLVSTLEIIKSGIDPNLDSDLLVFFLTAYYEISYEEYIGITNKLLCSKVDFHRKSAIESMFLYSLKTQKEIDNFKIPELIKQFNTESSENIKSELINVIFWISQFKKDTSYDEVLSIIPVKDNVELFEVFFNNISHHQTYLNKSLIFKVVKLIHGNFSDNTRFVANLDLFLYGLLNGSDDFYPSKIFFEFIKNNQSINIDLFSSFSHKIAENPKSYSYLLTKLFLSKEYLLSKIAYQLISQKNNKNLEIEYISELNQQNPIKAAKKAFGWLFTHPITIASYLVSILKIVDEKSQIEVEKLLFDPLLISYPGELGKYLDLIIEKKDPEISHKLEILKSKMEQHFLQLRQIHIPELFAPLSHYEQHNNYMNQQFEKGYEEAPKGALTELFFSNKVHLLYSNKIITQYTRSSGKAVRSEHELHSHSFSMEFPQLETLDPINLNYMLYAFRNGEVK</sequence>
<proteinExistence type="predicted"/>
<dbReference type="OrthoDB" id="9178514at2"/>
<name>A0A1I1LUH0_9GAMM</name>
<evidence type="ECO:0000313" key="1">
    <source>
        <dbReference type="EMBL" id="SFC73110.1"/>
    </source>
</evidence>
<accession>A0A1I1LUH0</accession>